<dbReference type="HOGENOM" id="CLU_486510_0_0_9"/>
<dbReference type="STRING" id="638302.HMPREF0908_1702"/>
<dbReference type="GeneID" id="32476424"/>
<dbReference type="OrthoDB" id="9817514at2"/>
<evidence type="ECO:0000313" key="1">
    <source>
        <dbReference type="EMBL" id="EEQ47987.1"/>
    </source>
</evidence>
<name>C4V5A8_9FIRM</name>
<dbReference type="RefSeq" id="WP_006690436.1">
    <property type="nucleotide sequence ID" value="NZ_GG694006.1"/>
</dbReference>
<comment type="caution">
    <text evidence="1">The sequence shown here is derived from an EMBL/GenBank/DDBJ whole genome shotgun (WGS) entry which is preliminary data.</text>
</comment>
<accession>C4V5A8</accession>
<dbReference type="EMBL" id="ACLA01000023">
    <property type="protein sequence ID" value="EEQ47987.1"/>
    <property type="molecule type" value="Genomic_DNA"/>
</dbReference>
<dbReference type="AlphaFoldDB" id="C4V5A8"/>
<protein>
    <submittedName>
        <fullName evidence="1">Uncharacterized protein</fullName>
    </submittedName>
</protein>
<proteinExistence type="predicted"/>
<keyword evidence="2" id="KW-1185">Reference proteome</keyword>
<dbReference type="Proteomes" id="UP000005309">
    <property type="component" value="Unassembled WGS sequence"/>
</dbReference>
<reference evidence="1 2" key="1">
    <citation type="submission" date="2009-04" db="EMBL/GenBank/DDBJ databases">
        <authorList>
            <person name="Qin X."/>
            <person name="Bachman B."/>
            <person name="Battles P."/>
            <person name="Bell A."/>
            <person name="Bess C."/>
            <person name="Bickham C."/>
            <person name="Chaboub L."/>
            <person name="Chen D."/>
            <person name="Coyle M."/>
            <person name="Deiros D.R."/>
            <person name="Dinh H."/>
            <person name="Forbes L."/>
            <person name="Fowler G."/>
            <person name="Francisco L."/>
            <person name="Fu Q."/>
            <person name="Gubbala S."/>
            <person name="Hale W."/>
            <person name="Han Y."/>
            <person name="Hemphill L."/>
            <person name="Highlander S.K."/>
            <person name="Hirani K."/>
            <person name="Hogues M."/>
            <person name="Jackson L."/>
            <person name="Jakkamsetti A."/>
            <person name="Javaid M."/>
            <person name="Jiang H."/>
            <person name="Korchina V."/>
            <person name="Kovar C."/>
            <person name="Lara F."/>
            <person name="Lee S."/>
            <person name="Mata R."/>
            <person name="Mathew T."/>
            <person name="Moen C."/>
            <person name="Morales K."/>
            <person name="Munidasa M."/>
            <person name="Nazareth L."/>
            <person name="Ngo R."/>
            <person name="Nguyen L."/>
            <person name="Okwuonu G."/>
            <person name="Ongeri F."/>
            <person name="Patil S."/>
            <person name="Petrosino J."/>
            <person name="Pham C."/>
            <person name="Pham P."/>
            <person name="Pu L.-L."/>
            <person name="Puazo M."/>
            <person name="Raj R."/>
            <person name="Reid J."/>
            <person name="Rouhana J."/>
            <person name="Saada N."/>
            <person name="Shang Y."/>
            <person name="Simmons D."/>
            <person name="Thornton R."/>
            <person name="Warren J."/>
            <person name="Weissenberger G."/>
            <person name="Zhang J."/>
            <person name="Zhang L."/>
            <person name="Zhou C."/>
            <person name="Zhu D."/>
            <person name="Muzny D."/>
            <person name="Worley K."/>
            <person name="Gibbs R."/>
        </authorList>
    </citation>
    <scope>NUCLEOTIDE SEQUENCE [LARGE SCALE GENOMIC DNA]</scope>
    <source>
        <strain evidence="1 2">ATCC 43531</strain>
    </source>
</reference>
<evidence type="ECO:0000313" key="2">
    <source>
        <dbReference type="Proteomes" id="UP000005309"/>
    </source>
</evidence>
<organism evidence="1 2">
    <name type="scientific">Selenomonas flueggei ATCC 43531</name>
    <dbReference type="NCBI Taxonomy" id="638302"/>
    <lineage>
        <taxon>Bacteria</taxon>
        <taxon>Bacillati</taxon>
        <taxon>Bacillota</taxon>
        <taxon>Negativicutes</taxon>
        <taxon>Selenomonadales</taxon>
        <taxon>Selenomonadaceae</taxon>
        <taxon>Selenomonas</taxon>
    </lineage>
</organism>
<sequence length="560" mass="66344">MDNYTHSPQKPLRAFVDESTEDVYEIEVDPVDDAIEALLSDVEAELEFDSFNENTLFDHFIVTLHRLFSIVRYEYGKPAKNLSTNDIDEFVTLYWLKFNQMLPSHRIKEVTKYDYDTYYEDFANISFPRSARISIYDYIFLTTGKSTQEEIEDSEKQCIKRIYGSYLPNFFGIKYNDKQTDRWKYEVIRLIKILYDCTKEKKVISLLCIQHPSLVKFNPLLRTNYTDAVKFIKSRVILRECYASTMTPLHQIVHMEQYVDALQSFLQSISYKSIDYIIQHIKGKVSCAMKRSICHELYRTITHNISTIPLKHHIAYNHLEDPNAIPYYAYMHFILSGINDHLLLMESSNAYYPTVSSDFYDKATLLPCEIIEDDAVFFSYMHEKKSEITKLLDEETISWHMENYQFLYTFIKKLNINKSSSFSSKDILYIIKFYETVYRDKIDIPLSSGYTKNHQKPLKINMLLKKMHKKHLEGNDTVLSDESYLIASLWLQDRIISFWDMRTAVTQLEMCKMQHMILEVWENYFPRLTYQDNKSPSLNEFVAQILPENDLQRIIARYSA</sequence>
<gene>
    <name evidence="1" type="ORF">HMPREF0908_1702</name>
</gene>